<keyword evidence="2" id="KW-0378">Hydrolase</keyword>
<organism evidence="2 3">
    <name type="scientific">Nakamurella flava</name>
    <dbReference type="NCBI Taxonomy" id="2576308"/>
    <lineage>
        <taxon>Bacteria</taxon>
        <taxon>Bacillati</taxon>
        <taxon>Actinomycetota</taxon>
        <taxon>Actinomycetes</taxon>
        <taxon>Nakamurellales</taxon>
        <taxon>Nakamurellaceae</taxon>
        <taxon>Nakamurella</taxon>
    </lineage>
</organism>
<proteinExistence type="predicted"/>
<evidence type="ECO:0000259" key="1">
    <source>
        <dbReference type="PROSITE" id="PS51762"/>
    </source>
</evidence>
<dbReference type="AlphaFoldDB" id="A0A4U6QBG0"/>
<protein>
    <submittedName>
        <fullName evidence="2">Glycoside hydrolase family 16 protein</fullName>
    </submittedName>
</protein>
<dbReference type="EMBL" id="SZZH01000005">
    <property type="protein sequence ID" value="TKV57321.1"/>
    <property type="molecule type" value="Genomic_DNA"/>
</dbReference>
<dbReference type="CDD" id="cd00413">
    <property type="entry name" value="Glyco_hydrolase_16"/>
    <property type="match status" value="1"/>
</dbReference>
<sequence>MWEDRFEGTALDPAVWLPHYLPMWSSRGQTAAAYRLTGSGLVLELPVDHPVWLPDDHRPPLRVSGLQSACRSGPVGSTDGQQEVFPGQRVREAQPPFRGHLQTGGHLEVTCSMSLGPTSMAALWLCGFQEQPTDCGELCVVEVFGSALRDGPDGPSAEVGIGVKAIRDPRLQDDFAAPRLPLDVGEPHTYSVDWDDHEAVFRVDEVVVRRCPAPPTYPLQIMVAVFDFPESAAGPVPPDAPVPQLRIDAVRSW</sequence>
<keyword evidence="3" id="KW-1185">Reference proteome</keyword>
<dbReference type="PROSITE" id="PS51762">
    <property type="entry name" value="GH16_2"/>
    <property type="match status" value="1"/>
</dbReference>
<name>A0A4U6QBG0_9ACTN</name>
<dbReference type="Proteomes" id="UP000306985">
    <property type="component" value="Unassembled WGS sequence"/>
</dbReference>
<feature type="domain" description="GH16" evidence="1">
    <location>
        <begin position="36"/>
        <end position="253"/>
    </location>
</feature>
<gene>
    <name evidence="2" type="ORF">FDO65_17495</name>
</gene>
<dbReference type="InterPro" id="IPR013320">
    <property type="entry name" value="ConA-like_dom_sf"/>
</dbReference>
<evidence type="ECO:0000313" key="2">
    <source>
        <dbReference type="EMBL" id="TKV57321.1"/>
    </source>
</evidence>
<dbReference type="OrthoDB" id="9809583at2"/>
<dbReference type="GO" id="GO:0004553">
    <property type="term" value="F:hydrolase activity, hydrolyzing O-glycosyl compounds"/>
    <property type="evidence" value="ECO:0007669"/>
    <property type="project" value="InterPro"/>
</dbReference>
<dbReference type="InterPro" id="IPR000757">
    <property type="entry name" value="Beta-glucanase-like"/>
</dbReference>
<accession>A0A4U6QBG0</accession>
<dbReference type="RefSeq" id="WP_137451025.1">
    <property type="nucleotide sequence ID" value="NZ_SZZH01000005.1"/>
</dbReference>
<evidence type="ECO:0000313" key="3">
    <source>
        <dbReference type="Proteomes" id="UP000306985"/>
    </source>
</evidence>
<dbReference type="SUPFAM" id="SSF49899">
    <property type="entry name" value="Concanavalin A-like lectins/glucanases"/>
    <property type="match status" value="1"/>
</dbReference>
<comment type="caution">
    <text evidence="2">The sequence shown here is derived from an EMBL/GenBank/DDBJ whole genome shotgun (WGS) entry which is preliminary data.</text>
</comment>
<dbReference type="Gene3D" id="2.60.120.200">
    <property type="match status" value="1"/>
</dbReference>
<reference evidence="2 3" key="1">
    <citation type="submission" date="2019-05" db="EMBL/GenBank/DDBJ databases">
        <title>Nakamurella sp. N5BH11, whole genome shotgun sequence.</title>
        <authorList>
            <person name="Tuo L."/>
        </authorList>
    </citation>
    <scope>NUCLEOTIDE SEQUENCE [LARGE SCALE GENOMIC DNA]</scope>
    <source>
        <strain evidence="2 3">N5BH11</strain>
    </source>
</reference>
<dbReference type="GO" id="GO:0005975">
    <property type="term" value="P:carbohydrate metabolic process"/>
    <property type="evidence" value="ECO:0007669"/>
    <property type="project" value="InterPro"/>
</dbReference>